<evidence type="ECO:0000256" key="1">
    <source>
        <dbReference type="SAM" id="MobiDB-lite"/>
    </source>
</evidence>
<dbReference type="Proteomes" id="UP000324222">
    <property type="component" value="Unassembled WGS sequence"/>
</dbReference>
<dbReference type="AlphaFoldDB" id="A0A5B7I9G7"/>
<reference evidence="2 3" key="1">
    <citation type="submission" date="2019-05" db="EMBL/GenBank/DDBJ databases">
        <title>Another draft genome of Portunus trituberculatus and its Hox gene families provides insights of decapod evolution.</title>
        <authorList>
            <person name="Jeong J.-H."/>
            <person name="Song I."/>
            <person name="Kim S."/>
            <person name="Choi T."/>
            <person name="Kim D."/>
            <person name="Ryu S."/>
            <person name="Kim W."/>
        </authorList>
    </citation>
    <scope>NUCLEOTIDE SEQUENCE [LARGE SCALE GENOMIC DNA]</scope>
    <source>
        <tissue evidence="2">Muscle</tissue>
    </source>
</reference>
<proteinExistence type="predicted"/>
<sequence length="61" mass="6885">MAAGTEDGCMRQGLARRGTARQKEVPKRRQFAAYMPKGAPPRRRHARRVLNAEGEGRGCRY</sequence>
<accession>A0A5B7I9G7</accession>
<feature type="region of interest" description="Disordered" evidence="1">
    <location>
        <begin position="1"/>
        <end position="30"/>
    </location>
</feature>
<organism evidence="2 3">
    <name type="scientific">Portunus trituberculatus</name>
    <name type="common">Swimming crab</name>
    <name type="synonym">Neptunus trituberculatus</name>
    <dbReference type="NCBI Taxonomy" id="210409"/>
    <lineage>
        <taxon>Eukaryota</taxon>
        <taxon>Metazoa</taxon>
        <taxon>Ecdysozoa</taxon>
        <taxon>Arthropoda</taxon>
        <taxon>Crustacea</taxon>
        <taxon>Multicrustacea</taxon>
        <taxon>Malacostraca</taxon>
        <taxon>Eumalacostraca</taxon>
        <taxon>Eucarida</taxon>
        <taxon>Decapoda</taxon>
        <taxon>Pleocyemata</taxon>
        <taxon>Brachyura</taxon>
        <taxon>Eubrachyura</taxon>
        <taxon>Portunoidea</taxon>
        <taxon>Portunidae</taxon>
        <taxon>Portuninae</taxon>
        <taxon>Portunus</taxon>
    </lineage>
</organism>
<comment type="caution">
    <text evidence="2">The sequence shown here is derived from an EMBL/GenBank/DDBJ whole genome shotgun (WGS) entry which is preliminary data.</text>
</comment>
<keyword evidence="3" id="KW-1185">Reference proteome</keyword>
<dbReference type="EMBL" id="VSRR010053956">
    <property type="protein sequence ID" value="MPC80412.1"/>
    <property type="molecule type" value="Genomic_DNA"/>
</dbReference>
<gene>
    <name evidence="2" type="ORF">E2C01_074991</name>
</gene>
<name>A0A5B7I9G7_PORTR</name>
<evidence type="ECO:0000313" key="2">
    <source>
        <dbReference type="EMBL" id="MPC80412.1"/>
    </source>
</evidence>
<evidence type="ECO:0000313" key="3">
    <source>
        <dbReference type="Proteomes" id="UP000324222"/>
    </source>
</evidence>
<protein>
    <submittedName>
        <fullName evidence="2">Uncharacterized protein</fullName>
    </submittedName>
</protein>